<feature type="domain" description="ABC transmembrane type-1" evidence="7">
    <location>
        <begin position="1"/>
        <end position="67"/>
    </location>
</feature>
<organism evidence="8 9">
    <name type="scientific">Shouchella clausii</name>
    <name type="common">Alkalihalobacillus clausii</name>
    <dbReference type="NCBI Taxonomy" id="79880"/>
    <lineage>
        <taxon>Bacteria</taxon>
        <taxon>Bacillati</taxon>
        <taxon>Bacillota</taxon>
        <taxon>Bacilli</taxon>
        <taxon>Bacillales</taxon>
        <taxon>Bacillaceae</taxon>
        <taxon>Shouchella</taxon>
    </lineage>
</organism>
<dbReference type="GO" id="GO:0016020">
    <property type="term" value="C:membrane"/>
    <property type="evidence" value="ECO:0007669"/>
    <property type="project" value="UniProtKB-SubCell"/>
</dbReference>
<evidence type="ECO:0000259" key="7">
    <source>
        <dbReference type="PROSITE" id="PS50928"/>
    </source>
</evidence>
<dbReference type="Proteomes" id="UP000216133">
    <property type="component" value="Unassembled WGS sequence"/>
</dbReference>
<dbReference type="InterPro" id="IPR000515">
    <property type="entry name" value="MetI-like"/>
</dbReference>
<evidence type="ECO:0000256" key="6">
    <source>
        <dbReference type="SAM" id="Phobius"/>
    </source>
</evidence>
<evidence type="ECO:0000256" key="4">
    <source>
        <dbReference type="ARBA" id="ARBA00022989"/>
    </source>
</evidence>
<dbReference type="EMBL" id="NPBS01001082">
    <property type="protein sequence ID" value="PAF11531.1"/>
    <property type="molecule type" value="Genomic_DNA"/>
</dbReference>
<accession>A0A268QWA5</accession>
<evidence type="ECO:0000256" key="1">
    <source>
        <dbReference type="ARBA" id="ARBA00004141"/>
    </source>
</evidence>
<evidence type="ECO:0000256" key="2">
    <source>
        <dbReference type="ARBA" id="ARBA00022448"/>
    </source>
</evidence>
<evidence type="ECO:0000256" key="5">
    <source>
        <dbReference type="ARBA" id="ARBA00023136"/>
    </source>
</evidence>
<reference evidence="8 9" key="1">
    <citation type="submission" date="2017-07" db="EMBL/GenBank/DDBJ databases">
        <title>Isolation and whole genome analysis of endospore-forming bacteria from heroin.</title>
        <authorList>
            <person name="Kalinowski J."/>
            <person name="Ahrens B."/>
            <person name="Al-Dilaimi A."/>
            <person name="Winkler A."/>
            <person name="Wibberg D."/>
            <person name="Schleenbecker U."/>
            <person name="Ruckert C."/>
            <person name="Wolfel R."/>
            <person name="Grass G."/>
        </authorList>
    </citation>
    <scope>NUCLEOTIDE SEQUENCE [LARGE SCALE GENOMIC DNA]</scope>
    <source>
        <strain evidence="8 9">7523-2</strain>
    </source>
</reference>
<sequence>ASSFIKWRKILIPLILPGVLSGAFLVFLTALTELTVSSLLWSSGSETIGLVIFNFEQAGYTTHSTAF</sequence>
<keyword evidence="2" id="KW-0813">Transport</keyword>
<feature type="non-terminal residue" evidence="8">
    <location>
        <position position="67"/>
    </location>
</feature>
<keyword evidence="4 6" id="KW-1133">Transmembrane helix</keyword>
<dbReference type="PROSITE" id="PS50928">
    <property type="entry name" value="ABC_TM1"/>
    <property type="match status" value="1"/>
</dbReference>
<name>A0A268QWA5_SHOCL</name>
<dbReference type="InterPro" id="IPR035906">
    <property type="entry name" value="MetI-like_sf"/>
</dbReference>
<feature type="non-terminal residue" evidence="8">
    <location>
        <position position="1"/>
    </location>
</feature>
<evidence type="ECO:0000256" key="3">
    <source>
        <dbReference type="ARBA" id="ARBA00022692"/>
    </source>
</evidence>
<evidence type="ECO:0000313" key="9">
    <source>
        <dbReference type="Proteomes" id="UP000216133"/>
    </source>
</evidence>
<dbReference type="SUPFAM" id="SSF161098">
    <property type="entry name" value="MetI-like"/>
    <property type="match status" value="1"/>
</dbReference>
<protein>
    <recommendedName>
        <fullName evidence="7">ABC transmembrane type-1 domain-containing protein</fullName>
    </recommendedName>
</protein>
<comment type="subcellular location">
    <subcellularLocation>
        <location evidence="1">Membrane</location>
        <topology evidence="1">Multi-pass membrane protein</topology>
    </subcellularLocation>
</comment>
<keyword evidence="3 6" id="KW-0812">Transmembrane</keyword>
<dbReference type="Gene3D" id="1.10.3720.10">
    <property type="entry name" value="MetI-like"/>
    <property type="match status" value="1"/>
</dbReference>
<dbReference type="GO" id="GO:0055085">
    <property type="term" value="P:transmembrane transport"/>
    <property type="evidence" value="ECO:0007669"/>
    <property type="project" value="InterPro"/>
</dbReference>
<dbReference type="AlphaFoldDB" id="A0A268QWA5"/>
<keyword evidence="5 6" id="KW-0472">Membrane</keyword>
<comment type="caution">
    <text evidence="8">The sequence shown here is derived from an EMBL/GenBank/DDBJ whole genome shotgun (WGS) entry which is preliminary data.</text>
</comment>
<proteinExistence type="predicted"/>
<feature type="transmembrane region" description="Helical" evidence="6">
    <location>
        <begin position="12"/>
        <end position="31"/>
    </location>
</feature>
<evidence type="ECO:0000313" key="8">
    <source>
        <dbReference type="EMBL" id="PAF11531.1"/>
    </source>
</evidence>
<gene>
    <name evidence="8" type="ORF">CHH61_26815</name>
</gene>